<gene>
    <name evidence="19" type="ORF">C6P64_14740</name>
</gene>
<dbReference type="SUPFAM" id="SSF142984">
    <property type="entry name" value="Nqo1 middle domain-like"/>
    <property type="match status" value="1"/>
</dbReference>
<dbReference type="InterPro" id="IPR049712">
    <property type="entry name" value="Poly_export"/>
</dbReference>
<evidence type="ECO:0000256" key="10">
    <source>
        <dbReference type="ARBA" id="ARBA00023114"/>
    </source>
</evidence>
<feature type="coiled-coil region" evidence="15">
    <location>
        <begin position="527"/>
        <end position="554"/>
    </location>
</feature>
<keyword evidence="5 19" id="KW-0762">Sugar transport</keyword>
<name>A0A2S9K1S3_9BURK</name>
<comment type="similarity">
    <text evidence="2">Belongs to the BexD/CtrA/VexA family.</text>
</comment>
<reference evidence="19 20" key="1">
    <citation type="submission" date="2018-03" db="EMBL/GenBank/DDBJ databases">
        <title>Comparative genomics illustrates the genes involved in a hyperalkaliphilic mechanisms of Serpentinomonas isolated from highly-alkaline calcium-rich serpentinized springs.</title>
        <authorList>
            <person name="Suzuki S."/>
            <person name="Ishii S."/>
            <person name="Walworth N."/>
            <person name="Bird L."/>
            <person name="Kuenen J.G."/>
            <person name="Nealson K.H."/>
        </authorList>
    </citation>
    <scope>NUCLEOTIDE SEQUENCE [LARGE SCALE GENOMIC DNA]</scope>
    <source>
        <strain evidence="19 20">P1</strain>
    </source>
</reference>
<keyword evidence="10" id="KW-0626">Porin</keyword>
<comment type="caution">
    <text evidence="19">The sequence shown here is derived from an EMBL/GenBank/DDBJ whole genome shotgun (WGS) entry which is preliminary data.</text>
</comment>
<evidence type="ECO:0000256" key="7">
    <source>
        <dbReference type="ARBA" id="ARBA00022729"/>
    </source>
</evidence>
<dbReference type="PANTHER" id="PTHR33619">
    <property type="entry name" value="POLYSACCHARIDE EXPORT PROTEIN GFCE-RELATED"/>
    <property type="match status" value="1"/>
</dbReference>
<feature type="domain" description="Soluble ligand binding" evidence="17">
    <location>
        <begin position="449"/>
        <end position="484"/>
    </location>
</feature>
<dbReference type="Pfam" id="PF02563">
    <property type="entry name" value="Poly_export"/>
    <property type="match status" value="1"/>
</dbReference>
<evidence type="ECO:0000256" key="9">
    <source>
        <dbReference type="ARBA" id="ARBA00023065"/>
    </source>
</evidence>
<evidence type="ECO:0000313" key="19">
    <source>
        <dbReference type="EMBL" id="PRD64381.1"/>
    </source>
</evidence>
<evidence type="ECO:0000256" key="8">
    <source>
        <dbReference type="ARBA" id="ARBA00023047"/>
    </source>
</evidence>
<dbReference type="GO" id="GO:0006811">
    <property type="term" value="P:monoatomic ion transport"/>
    <property type="evidence" value="ECO:0007669"/>
    <property type="project" value="UniProtKB-KW"/>
</dbReference>
<dbReference type="InterPro" id="IPR019554">
    <property type="entry name" value="Soluble_ligand-bd"/>
</dbReference>
<keyword evidence="13" id="KW-0998">Cell outer membrane</keyword>
<evidence type="ECO:0000256" key="15">
    <source>
        <dbReference type="SAM" id="Coils"/>
    </source>
</evidence>
<proteinExistence type="inferred from homology"/>
<evidence type="ECO:0000256" key="14">
    <source>
        <dbReference type="ARBA" id="ARBA00023288"/>
    </source>
</evidence>
<feature type="domain" description="Polysaccharide export protein N-terminal" evidence="16">
    <location>
        <begin position="31"/>
        <end position="104"/>
    </location>
</feature>
<evidence type="ECO:0000256" key="4">
    <source>
        <dbReference type="ARBA" id="ARBA00022452"/>
    </source>
</evidence>
<keyword evidence="8" id="KW-0625">Polysaccharide transport</keyword>
<dbReference type="InterPro" id="IPR054765">
    <property type="entry name" value="SLBB_dom"/>
</dbReference>
<dbReference type="GO" id="GO:0015288">
    <property type="term" value="F:porin activity"/>
    <property type="evidence" value="ECO:0007669"/>
    <property type="project" value="UniProtKB-KW"/>
</dbReference>
<evidence type="ECO:0000256" key="12">
    <source>
        <dbReference type="ARBA" id="ARBA00023139"/>
    </source>
</evidence>
<keyword evidence="20" id="KW-1185">Reference proteome</keyword>
<keyword evidence="15" id="KW-0175">Coiled coil</keyword>
<dbReference type="InterPro" id="IPR003715">
    <property type="entry name" value="Poly_export_N"/>
</dbReference>
<evidence type="ECO:0000256" key="2">
    <source>
        <dbReference type="ARBA" id="ARBA00009450"/>
    </source>
</evidence>
<feature type="domain" description="SLBB" evidence="18">
    <location>
        <begin position="111"/>
        <end position="188"/>
    </location>
</feature>
<keyword evidence="3" id="KW-0813">Transport</keyword>
<dbReference type="Gene3D" id="3.30.1950.10">
    <property type="entry name" value="wza like domain"/>
    <property type="match status" value="1"/>
</dbReference>
<dbReference type="EMBL" id="PVLQ01000072">
    <property type="protein sequence ID" value="PRD64381.1"/>
    <property type="molecule type" value="Genomic_DNA"/>
</dbReference>
<dbReference type="OrthoDB" id="9815244at2"/>
<organism evidence="19 20">
    <name type="scientific">Malikia granosa</name>
    <dbReference type="NCBI Taxonomy" id="263067"/>
    <lineage>
        <taxon>Bacteria</taxon>
        <taxon>Pseudomonadati</taxon>
        <taxon>Pseudomonadota</taxon>
        <taxon>Betaproteobacteria</taxon>
        <taxon>Burkholderiales</taxon>
        <taxon>Comamonadaceae</taxon>
        <taxon>Malikia</taxon>
    </lineage>
</organism>
<evidence type="ECO:0000256" key="1">
    <source>
        <dbReference type="ARBA" id="ARBA00004571"/>
    </source>
</evidence>
<dbReference type="GO" id="GO:0046930">
    <property type="term" value="C:pore complex"/>
    <property type="evidence" value="ECO:0007669"/>
    <property type="project" value="UniProtKB-KW"/>
</dbReference>
<keyword evidence="12" id="KW-0564">Palmitate</keyword>
<dbReference type="AlphaFoldDB" id="A0A2S9K1S3"/>
<dbReference type="Pfam" id="PF22461">
    <property type="entry name" value="SLBB_2"/>
    <property type="match status" value="1"/>
</dbReference>
<sequence length="705" mass="75691">MQESTGKLLPVYGAELFAQTLTYAPVSNIAPPANYVLGTGDEVQLQIWGAVDLATKLVVDSKGQITIPKVGAVTVAGISVGKLEPTLKAHVNKVFTNIELSASVAKLRSIQVYVVGQAQRPGTYTLSSLSTLVNALFASGGPSANGSMRAIQLKRGSQLVATIDLYDFIAKGDKLNDPSLQPGDVIVIPPAGPRVAVTGAYDQAAIYELKPGRNKVGELLALGGGVPTLATPQKALLERIDPSARQSPRQVQEIALNPAGLQQPLRDGDVLTLLPISPAFGNAVTLQGSVAQPLRHAWTSGMKVADLIPEPEALISRDYYLRKNAFVQLQPEPEEAGPEGKANDGLPGQLKPVRNARQNLKLRDESSKAEGAAILDSFSEGKRQINWDYAVIERLNKDTLSTQLIPFNLGKAVLLHDPEHNLPLQPGDVVSIFNQTDLRLPTERQSRLVRIEGEVAAPGVYQVKPGETLRQLIKRIGGLTPQAYVFGTEFTRESVRQQQQKNLDQVIAKLEASLSSQSSTQLANLGADRAAQAAAMVEAQKQSQQQQLARLKSLRSNGRVALELSPTQNSLAALPDVPLEDGDRIVMPSTPGFVAAFGAVNNENVFVHKPGRTVEDVLRIAGVTEDGELDQAFVLRADGTVVARKDRSGWFGGSFDSLALMPGDTVVVPQKVDRESKWTFITRAVKDWTQILANLGLGIAAINTL</sequence>
<keyword evidence="4" id="KW-1134">Transmembrane beta strand</keyword>
<dbReference type="Proteomes" id="UP000238589">
    <property type="component" value="Unassembled WGS sequence"/>
</dbReference>
<keyword evidence="11" id="KW-0472">Membrane</keyword>
<keyword evidence="9" id="KW-0406">Ion transport</keyword>
<accession>A0A2S9K1S3</accession>
<evidence type="ECO:0000259" key="18">
    <source>
        <dbReference type="Pfam" id="PF22461"/>
    </source>
</evidence>
<evidence type="ECO:0000256" key="11">
    <source>
        <dbReference type="ARBA" id="ARBA00023136"/>
    </source>
</evidence>
<keyword evidence="7" id="KW-0732">Signal</keyword>
<evidence type="ECO:0000256" key="3">
    <source>
        <dbReference type="ARBA" id="ARBA00022448"/>
    </source>
</evidence>
<dbReference type="PANTHER" id="PTHR33619:SF3">
    <property type="entry name" value="POLYSACCHARIDE EXPORT PROTEIN GFCE-RELATED"/>
    <property type="match status" value="1"/>
</dbReference>
<evidence type="ECO:0000259" key="16">
    <source>
        <dbReference type="Pfam" id="PF02563"/>
    </source>
</evidence>
<evidence type="ECO:0000256" key="6">
    <source>
        <dbReference type="ARBA" id="ARBA00022692"/>
    </source>
</evidence>
<dbReference type="GO" id="GO:0015159">
    <property type="term" value="F:polysaccharide transmembrane transporter activity"/>
    <property type="evidence" value="ECO:0007669"/>
    <property type="project" value="InterPro"/>
</dbReference>
<dbReference type="Gene3D" id="3.10.560.10">
    <property type="entry name" value="Outer membrane lipoprotein wza domain like"/>
    <property type="match status" value="3"/>
</dbReference>
<protein>
    <submittedName>
        <fullName evidence="19">Sugar transporter</fullName>
    </submittedName>
</protein>
<evidence type="ECO:0000313" key="20">
    <source>
        <dbReference type="Proteomes" id="UP000238589"/>
    </source>
</evidence>
<evidence type="ECO:0000256" key="13">
    <source>
        <dbReference type="ARBA" id="ARBA00023237"/>
    </source>
</evidence>
<comment type="subcellular location">
    <subcellularLocation>
        <location evidence="1">Cell outer membrane</location>
        <topology evidence="1">Multi-pass membrane protein</topology>
    </subcellularLocation>
</comment>
<dbReference type="Pfam" id="PF10531">
    <property type="entry name" value="SLBB"/>
    <property type="match status" value="1"/>
</dbReference>
<dbReference type="GO" id="GO:0009279">
    <property type="term" value="C:cell outer membrane"/>
    <property type="evidence" value="ECO:0007669"/>
    <property type="project" value="UniProtKB-SubCell"/>
</dbReference>
<keyword evidence="14" id="KW-0449">Lipoprotein</keyword>
<keyword evidence="6" id="KW-0812">Transmembrane</keyword>
<evidence type="ECO:0000259" key="17">
    <source>
        <dbReference type="Pfam" id="PF10531"/>
    </source>
</evidence>
<evidence type="ECO:0000256" key="5">
    <source>
        <dbReference type="ARBA" id="ARBA00022597"/>
    </source>
</evidence>